<feature type="compositionally biased region" description="Basic and acidic residues" evidence="2">
    <location>
        <begin position="972"/>
        <end position="986"/>
    </location>
</feature>
<dbReference type="Proteomes" id="UP001152533">
    <property type="component" value="Unassembled WGS sequence"/>
</dbReference>
<keyword evidence="1" id="KW-0175">Coiled coil</keyword>
<organism evidence="3 4">
    <name type="scientific">Colletotrichum noveboracense</name>
    <dbReference type="NCBI Taxonomy" id="2664923"/>
    <lineage>
        <taxon>Eukaryota</taxon>
        <taxon>Fungi</taxon>
        <taxon>Dikarya</taxon>
        <taxon>Ascomycota</taxon>
        <taxon>Pezizomycotina</taxon>
        <taxon>Sordariomycetes</taxon>
        <taxon>Hypocreomycetidae</taxon>
        <taxon>Glomerellales</taxon>
        <taxon>Glomerellaceae</taxon>
        <taxon>Colletotrichum</taxon>
        <taxon>Colletotrichum gloeosporioides species complex</taxon>
    </lineage>
</organism>
<feature type="region of interest" description="Disordered" evidence="2">
    <location>
        <begin position="795"/>
        <end position="822"/>
    </location>
</feature>
<feature type="compositionally biased region" description="Polar residues" evidence="2">
    <location>
        <begin position="1342"/>
        <end position="1362"/>
    </location>
</feature>
<protein>
    <submittedName>
        <fullName evidence="3">Uncharacterized protein</fullName>
    </submittedName>
</protein>
<feature type="compositionally biased region" description="Basic and acidic residues" evidence="2">
    <location>
        <begin position="888"/>
        <end position="959"/>
    </location>
</feature>
<comment type="caution">
    <text evidence="3">The sequence shown here is derived from an EMBL/GenBank/DDBJ whole genome shotgun (WGS) entry which is preliminary data.</text>
</comment>
<feature type="region of interest" description="Disordered" evidence="2">
    <location>
        <begin position="883"/>
        <end position="986"/>
    </location>
</feature>
<name>A0A9W4RZ15_9PEZI</name>
<proteinExistence type="predicted"/>
<feature type="compositionally biased region" description="Basic and acidic residues" evidence="2">
    <location>
        <begin position="1196"/>
        <end position="1212"/>
    </location>
</feature>
<feature type="compositionally biased region" description="Basic and acidic residues" evidence="2">
    <location>
        <begin position="293"/>
        <end position="303"/>
    </location>
</feature>
<feature type="compositionally biased region" description="Acidic residues" evidence="2">
    <location>
        <begin position="95"/>
        <end position="105"/>
    </location>
</feature>
<evidence type="ECO:0000256" key="1">
    <source>
        <dbReference type="SAM" id="Coils"/>
    </source>
</evidence>
<evidence type="ECO:0000256" key="2">
    <source>
        <dbReference type="SAM" id="MobiDB-lite"/>
    </source>
</evidence>
<reference evidence="3" key="1">
    <citation type="submission" date="2022-08" db="EMBL/GenBank/DDBJ databases">
        <authorList>
            <person name="Giroux E."/>
            <person name="Giroux E."/>
        </authorList>
    </citation>
    <scope>NUCLEOTIDE SEQUENCE</scope>
    <source>
        <strain evidence="3">H1091258</strain>
    </source>
</reference>
<feature type="region of interest" description="Disordered" evidence="2">
    <location>
        <begin position="999"/>
        <end position="1220"/>
    </location>
</feature>
<feature type="compositionally biased region" description="Basic and acidic residues" evidence="2">
    <location>
        <begin position="346"/>
        <end position="355"/>
    </location>
</feature>
<feature type="compositionally biased region" description="Low complexity" evidence="2">
    <location>
        <begin position="1068"/>
        <end position="1088"/>
    </location>
</feature>
<feature type="compositionally biased region" description="Basic and acidic residues" evidence="2">
    <location>
        <begin position="1243"/>
        <end position="1284"/>
    </location>
</feature>
<feature type="region of interest" description="Disordered" evidence="2">
    <location>
        <begin position="1243"/>
        <end position="1369"/>
    </location>
</feature>
<accession>A0A9W4RZ15</accession>
<feature type="compositionally biased region" description="Basic and acidic residues" evidence="2">
    <location>
        <begin position="1024"/>
        <end position="1037"/>
    </location>
</feature>
<feature type="compositionally biased region" description="Polar residues" evidence="2">
    <location>
        <begin position="316"/>
        <end position="330"/>
    </location>
</feature>
<evidence type="ECO:0000313" key="4">
    <source>
        <dbReference type="Proteomes" id="UP001152533"/>
    </source>
</evidence>
<keyword evidence="4" id="KW-1185">Reference proteome</keyword>
<feature type="coiled-coil region" evidence="1">
    <location>
        <begin position="549"/>
        <end position="686"/>
    </location>
</feature>
<feature type="compositionally biased region" description="Basic and acidic residues" evidence="2">
    <location>
        <begin position="396"/>
        <end position="415"/>
    </location>
</feature>
<feature type="compositionally biased region" description="Basic and acidic residues" evidence="2">
    <location>
        <begin position="375"/>
        <end position="385"/>
    </location>
</feature>
<dbReference type="EMBL" id="CAMGZC010000913">
    <property type="protein sequence ID" value="CAI0650672.1"/>
    <property type="molecule type" value="Genomic_DNA"/>
</dbReference>
<feature type="compositionally biased region" description="Polar residues" evidence="2">
    <location>
        <begin position="177"/>
        <end position="191"/>
    </location>
</feature>
<feature type="compositionally biased region" description="Polar residues" evidence="2">
    <location>
        <begin position="212"/>
        <end position="221"/>
    </location>
</feature>
<gene>
    <name evidence="3" type="ORF">CGXH109_LOCUS98467</name>
</gene>
<feature type="compositionally biased region" description="Basic and acidic residues" evidence="2">
    <location>
        <begin position="449"/>
        <end position="462"/>
    </location>
</feature>
<feature type="compositionally biased region" description="Polar residues" evidence="2">
    <location>
        <begin position="1157"/>
        <end position="1176"/>
    </location>
</feature>
<evidence type="ECO:0000313" key="3">
    <source>
        <dbReference type="EMBL" id="CAI0650672.1"/>
    </source>
</evidence>
<sequence length="1369" mass="153805">MSGQSSPDPISEAPQDSFPSTMTESLSRGSSSSHSLLSDSSSRVSPSTDGPPSARRKKDGMQQNLNTVGHHGKHGQHRPSGTNRHDDSGMTLDASEMEATNDVEELPFARPPKFKPNQFSGPQQRLPIHAEDFEDLEDLASLQDERSQKLKSISHQHQELSGRRHGGSRHRKDTEQSDGMNTGVNAENRNGSPVHEVHSGKTTDAGKDHTSVESQMSVNSSKEGDLVPLDGQPAQVKIRSRQRPTVLERNSPPSQGLGIRPFHDADNSLPGGLGRQQGQEIPHVEVAATSTRRKPEKDREVRRPVLVPQMGPPAAVNTTTIRSPTDQGANVTPPERQNGLPQASKQHFESAESQRQRMSTPVGDLEGPRPTPNRAHAERRNETPRSTRMPRSGHVQRREHASRRDRELRRGDIHNSEQQSRPLREEDLCVSAPRVPSRQSNVSKVRRNRTQDRSRSSHREVNGDLLRPRSGQRSKDMNLSSICEMIYGLEATEVESRKTIDELWQQKQDLEQQVYSMQQAHRSLVDKSLQYERSYNELAADSQQRAAQMRHQENRLNRVLEQRDHLRAETSKMRAELESSTIKHSELLEHVIRAEAEIEKEAGRNRKHREEASKQTELELMALKEEQKVTIDGLKAQLEAKRDAYENEKRALKDLQVDFTTLKEHLSGAEAKAKGLDNQLTEIKQSNDRFQKIEAIMAKIFTGIENLAEKSDKADVVPPQIVKKLDEIAGFAQRASREDNDGTRKVLDAFQEQLTSKIGEKIVHMTKGQDIMQGKMQSLEECLKSQSSLAEAEQKRQQEQQQQQITEKSAENARLTQNLDTKDKQVTELTKAVSEMGQRLQRFEEALDSVAQGAASETELQAAQQSLNTSETRVNQLRAELQSQRATYESEKTDLEKQLEKAKDDLKKTEDLLKSSAEKTASVEREFNAASDEKQRKLEETVKKEQQAHQELKQKHDELFAEQARLQAESAETSKREKERFEKAEKDLKVAEQRITNLTMKIRETQTTSTTANPSDLTPQQLEDQLKMVRECHRLMEDMQAGGKDLSRGKSGAPEPSNSLRDDKQHSHASSEQQHSGASGNADAGNNNEEPELPEVPCKDPINWKDILEISSSSSDGILEEDIQQKSGDTLEEDLQRKRILMKSPVEAADTELAAPSVSQERAQRHNSTSQGSQPRSILRPGSSYTPTAASTDTAESARERALSTHSGHTEYNRPVGSRDTISYAQFSSFSSRKLPRPQLLDFRIEHKGNKRVRTEPPQDRQIKKIKHVSDPRDRDDVFTDRLENAGQPTGSLALERSTRASTEALSNESQDNYSMSRHFQKGTSAKNDHQPQSRPPLADKTPQSSQNGPSSTGRRNITRTYSKLPVKT</sequence>
<feature type="region of interest" description="Disordered" evidence="2">
    <location>
        <begin position="1"/>
        <end position="477"/>
    </location>
</feature>
<feature type="compositionally biased region" description="Low complexity" evidence="2">
    <location>
        <begin position="20"/>
        <end position="48"/>
    </location>
</feature>
<feature type="compositionally biased region" description="Polar residues" evidence="2">
    <location>
        <begin position="999"/>
        <end position="1023"/>
    </location>
</feature>
<feature type="compositionally biased region" description="Polar residues" evidence="2">
    <location>
        <begin position="1183"/>
        <end position="1195"/>
    </location>
</feature>
<feature type="compositionally biased region" description="Polar residues" evidence="2">
    <location>
        <begin position="1300"/>
        <end position="1326"/>
    </location>
</feature>
<feature type="compositionally biased region" description="Basic and acidic residues" evidence="2">
    <location>
        <begin position="195"/>
        <end position="211"/>
    </location>
</feature>